<gene>
    <name evidence="1" type="ORF">L1987_66407</name>
</gene>
<accession>A0ACB9BXE1</accession>
<sequence>MHSNLPPTMAIYIESSHLSWSYIFLALVLYMSCACEARGTKGGGFVRTKGSSFVINGSPFLFNGFNAYWMMNVASDPSERYKVVQVLQDAADAGLSVCRTWAFFDGVGDKALQISPGVYDERVFQGLDFVVAEARKYGLRLILSFVNSYKDFGGKLGRSDPWRR</sequence>
<evidence type="ECO:0000313" key="1">
    <source>
        <dbReference type="EMBL" id="KAI3726609.1"/>
    </source>
</evidence>
<reference evidence="1 2" key="2">
    <citation type="journal article" date="2022" name="Mol. Ecol. Resour.">
        <title>The genomes of chicory, endive, great burdock and yacon provide insights into Asteraceae paleo-polyploidization history and plant inulin production.</title>
        <authorList>
            <person name="Fan W."/>
            <person name="Wang S."/>
            <person name="Wang H."/>
            <person name="Wang A."/>
            <person name="Jiang F."/>
            <person name="Liu H."/>
            <person name="Zhao H."/>
            <person name="Xu D."/>
            <person name="Zhang Y."/>
        </authorList>
    </citation>
    <scope>NUCLEOTIDE SEQUENCE [LARGE SCALE GENOMIC DNA]</scope>
    <source>
        <strain evidence="2">cv. Yunnan</strain>
        <tissue evidence="1">Leaves</tissue>
    </source>
</reference>
<reference evidence="2" key="1">
    <citation type="journal article" date="2022" name="Mol. Ecol. Resour.">
        <title>The genomes of chicory, endive, great burdock and yacon provide insights into Asteraceae palaeo-polyploidization history and plant inulin production.</title>
        <authorList>
            <person name="Fan W."/>
            <person name="Wang S."/>
            <person name="Wang H."/>
            <person name="Wang A."/>
            <person name="Jiang F."/>
            <person name="Liu H."/>
            <person name="Zhao H."/>
            <person name="Xu D."/>
            <person name="Zhang Y."/>
        </authorList>
    </citation>
    <scope>NUCLEOTIDE SEQUENCE [LARGE SCALE GENOMIC DNA]</scope>
    <source>
        <strain evidence="2">cv. Yunnan</strain>
    </source>
</reference>
<organism evidence="1 2">
    <name type="scientific">Smallanthus sonchifolius</name>
    <dbReference type="NCBI Taxonomy" id="185202"/>
    <lineage>
        <taxon>Eukaryota</taxon>
        <taxon>Viridiplantae</taxon>
        <taxon>Streptophyta</taxon>
        <taxon>Embryophyta</taxon>
        <taxon>Tracheophyta</taxon>
        <taxon>Spermatophyta</taxon>
        <taxon>Magnoliopsida</taxon>
        <taxon>eudicotyledons</taxon>
        <taxon>Gunneridae</taxon>
        <taxon>Pentapetalae</taxon>
        <taxon>asterids</taxon>
        <taxon>campanulids</taxon>
        <taxon>Asterales</taxon>
        <taxon>Asteraceae</taxon>
        <taxon>Asteroideae</taxon>
        <taxon>Heliantheae alliance</taxon>
        <taxon>Millerieae</taxon>
        <taxon>Smallanthus</taxon>
    </lineage>
</organism>
<evidence type="ECO:0000313" key="2">
    <source>
        <dbReference type="Proteomes" id="UP001056120"/>
    </source>
</evidence>
<dbReference type="Proteomes" id="UP001056120">
    <property type="component" value="Linkage Group LG22"/>
</dbReference>
<comment type="caution">
    <text evidence="1">The sequence shown here is derived from an EMBL/GenBank/DDBJ whole genome shotgun (WGS) entry which is preliminary data.</text>
</comment>
<dbReference type="EMBL" id="CM042039">
    <property type="protein sequence ID" value="KAI3726609.1"/>
    <property type="molecule type" value="Genomic_DNA"/>
</dbReference>
<keyword evidence="2" id="KW-1185">Reference proteome</keyword>
<name>A0ACB9BXE1_9ASTR</name>
<protein>
    <submittedName>
        <fullName evidence="1">Uncharacterized protein</fullName>
    </submittedName>
</protein>
<proteinExistence type="predicted"/>